<dbReference type="eggNOG" id="ENOG502ZABR">
    <property type="taxonomic scope" value="Bacteria"/>
</dbReference>
<name>A0A084EIX1_SPHYA</name>
<dbReference type="Proteomes" id="UP000028534">
    <property type="component" value="Unassembled WGS sequence"/>
</dbReference>
<dbReference type="PATRIC" id="fig|13690.10.peg.3167"/>
<evidence type="ECO:0000313" key="1">
    <source>
        <dbReference type="EMBL" id="KEZ17913.1"/>
    </source>
</evidence>
<gene>
    <name evidence="1" type="ORF">CP98_03088</name>
</gene>
<dbReference type="AlphaFoldDB" id="A0A084EIX1"/>
<proteinExistence type="predicted"/>
<dbReference type="RefSeq" id="WP_202600389.1">
    <property type="nucleotide sequence ID" value="NZ_JAAALC010000024.1"/>
</dbReference>
<accession>A0A084EIX1</accession>
<organism evidence="1 2">
    <name type="scientific">Sphingobium yanoikuyae</name>
    <name type="common">Sphingomonas yanoikuyae</name>
    <dbReference type="NCBI Taxonomy" id="13690"/>
    <lineage>
        <taxon>Bacteria</taxon>
        <taxon>Pseudomonadati</taxon>
        <taxon>Pseudomonadota</taxon>
        <taxon>Alphaproteobacteria</taxon>
        <taxon>Sphingomonadales</taxon>
        <taxon>Sphingomonadaceae</taxon>
        <taxon>Sphingobium</taxon>
    </lineage>
</organism>
<dbReference type="EMBL" id="JGVR01000019">
    <property type="protein sequence ID" value="KEZ17913.1"/>
    <property type="molecule type" value="Genomic_DNA"/>
</dbReference>
<comment type="caution">
    <text evidence="1">The sequence shown here is derived from an EMBL/GenBank/DDBJ whole genome shotgun (WGS) entry which is preliminary data.</text>
</comment>
<evidence type="ECO:0000313" key="2">
    <source>
        <dbReference type="Proteomes" id="UP000028534"/>
    </source>
</evidence>
<protein>
    <submittedName>
        <fullName evidence="1">Uncharacterized protein</fullName>
    </submittedName>
</protein>
<reference evidence="1 2" key="1">
    <citation type="submission" date="2014-03" db="EMBL/GenBank/DDBJ databases">
        <title>Genome sequence of Sphingobium yanoikuyae B1.</title>
        <authorList>
            <person name="Gan H.M."/>
            <person name="Gan H.Y."/>
            <person name="Savka M.A."/>
        </authorList>
    </citation>
    <scope>NUCLEOTIDE SEQUENCE [LARGE SCALE GENOMIC DNA]</scope>
    <source>
        <strain evidence="1 2">B1</strain>
    </source>
</reference>
<sequence length="460" mass="52370">MMLDTLLIRPRLTDYHGITLAQEDVDFAIPFFDEDIPLYVDPFLMWRSPSMQDNSLHEMLMAAVNHVGKLAQGGGRDAAIDLLVIASECDEVGLGASAKRKGKRIGRDKAGEILDIFRRIPRYATHGLGHIEELQFFVEGISKDRISDFACSFLKSFLIDFTIDQCTRLGIPTQSQTIPNLWDVRSRQFASVTTDLPVDPTDGRPLLFVPKRWLRFVPWINYEDYYEKHCPQDDIAHTAEELTRVEVLTYNRDNYGVVAAYVEAKERAFADAANDPLFAQIPVRSARGKVAQIRKLPTGKTDGADLKYEAAVGQLLPSLFYPNLDFAQAQARTDSGVSIRDLIFYNTQRAPFLKEVYADYGSRQITFELKNVAELERIHVDQLNRYLADELGKFGVFVTRHPPKRAINQRIVDLWSGQRKAIITLTDADLEQMVEVFDSKQRDPLDVIVKKYAEFRRSCP</sequence>